<dbReference type="InterPro" id="IPR001460">
    <property type="entry name" value="PCN-bd_Tpept"/>
</dbReference>
<reference evidence="8 9" key="1">
    <citation type="submission" date="2018-10" db="EMBL/GenBank/DDBJ databases">
        <title>Iterative Subtractive Binning of Freshwater Chronoseries Metagenomes Recovers Nearly Complete Genomes from over Four Hundred Novel Species.</title>
        <authorList>
            <person name="Rodriguez-R L.M."/>
            <person name="Tsementzi D."/>
            <person name="Luo C."/>
            <person name="Konstantinidis K.T."/>
        </authorList>
    </citation>
    <scope>NUCLEOTIDE SEQUENCE [LARGE SCALE GENOMIC DNA]</scope>
    <source>
        <strain evidence="8">WB7_2B_003</strain>
        <strain evidence="7">WB7_6_001</strain>
    </source>
</reference>
<comment type="subcellular location">
    <subcellularLocation>
        <location evidence="1">Membrane</location>
    </subcellularLocation>
</comment>
<dbReference type="GO" id="GO:0071555">
    <property type="term" value="P:cell wall organization"/>
    <property type="evidence" value="ECO:0007669"/>
    <property type="project" value="TreeGrafter"/>
</dbReference>
<dbReference type="Proteomes" id="UP000572953">
    <property type="component" value="Unassembled WGS sequence"/>
</dbReference>
<evidence type="ECO:0000313" key="7">
    <source>
        <dbReference type="EMBL" id="NBN87617.1"/>
    </source>
</evidence>
<dbReference type="Proteomes" id="UP000713222">
    <property type="component" value="Unassembled WGS sequence"/>
</dbReference>
<keyword evidence="4" id="KW-0812">Transmembrane</keyword>
<dbReference type="Pfam" id="PF03717">
    <property type="entry name" value="PBP_dimer"/>
    <property type="match status" value="1"/>
</dbReference>
<dbReference type="EMBL" id="RGET01000005">
    <property type="protein sequence ID" value="NBN87617.1"/>
    <property type="molecule type" value="Genomic_DNA"/>
</dbReference>
<dbReference type="EMBL" id="RGGN01000037">
    <property type="protein sequence ID" value="NCU62781.1"/>
    <property type="molecule type" value="Genomic_DNA"/>
</dbReference>
<feature type="domain" description="Penicillin-binding protein dimerisation" evidence="6">
    <location>
        <begin position="81"/>
        <end position="189"/>
    </location>
</feature>
<evidence type="ECO:0000256" key="2">
    <source>
        <dbReference type="ARBA" id="ARBA00022645"/>
    </source>
</evidence>
<keyword evidence="3 4" id="KW-0472">Membrane</keyword>
<comment type="caution">
    <text evidence="8">The sequence shown here is derived from an EMBL/GenBank/DDBJ whole genome shotgun (WGS) entry which is preliminary data.</text>
</comment>
<dbReference type="InterPro" id="IPR012338">
    <property type="entry name" value="Beta-lactam/transpept-like"/>
</dbReference>
<evidence type="ECO:0000313" key="9">
    <source>
        <dbReference type="Proteomes" id="UP000572953"/>
    </source>
</evidence>
<keyword evidence="2" id="KW-0645">Protease</keyword>
<evidence type="ECO:0000256" key="1">
    <source>
        <dbReference type="ARBA" id="ARBA00004370"/>
    </source>
</evidence>
<evidence type="ECO:0000259" key="6">
    <source>
        <dbReference type="Pfam" id="PF03717"/>
    </source>
</evidence>
<dbReference type="PANTHER" id="PTHR30627:SF1">
    <property type="entry name" value="PEPTIDOGLYCAN D,D-TRANSPEPTIDASE FTSI"/>
    <property type="match status" value="1"/>
</dbReference>
<dbReference type="Gene3D" id="3.90.1310.10">
    <property type="entry name" value="Penicillin-binding protein 2a (Domain 2)"/>
    <property type="match status" value="1"/>
</dbReference>
<accession>A0A845SAM2</accession>
<dbReference type="SUPFAM" id="SSF56601">
    <property type="entry name" value="beta-lactamase/transpeptidase-like"/>
    <property type="match status" value="1"/>
</dbReference>
<gene>
    <name evidence="7" type="ORF">EBV32_00770</name>
    <name evidence="8" type="ORF">EBV78_01625</name>
</gene>
<feature type="transmembrane region" description="Helical" evidence="4">
    <location>
        <begin position="40"/>
        <end position="61"/>
    </location>
</feature>
<dbReference type="PANTHER" id="PTHR30627">
    <property type="entry name" value="PEPTIDOGLYCAN D,D-TRANSPEPTIDASE"/>
    <property type="match status" value="1"/>
</dbReference>
<dbReference type="AlphaFoldDB" id="A0A845SAM2"/>
<dbReference type="Gene3D" id="3.40.710.10">
    <property type="entry name" value="DD-peptidase/beta-lactamase superfamily"/>
    <property type="match status" value="1"/>
</dbReference>
<dbReference type="GO" id="GO:0008658">
    <property type="term" value="F:penicillin binding"/>
    <property type="evidence" value="ECO:0007669"/>
    <property type="project" value="InterPro"/>
</dbReference>
<sequence length="568" mass="64211">MKNKLNNNKQKSFYFQNFINEDNKNNINSGYSLFNSRANFVFKIFFFVFLIILLKLLYLGINRSNEINFDDFITDKDFNERRDIIDRANLLIAKNIDIYDLVLKVDKTNDLPQLLIKLKSQFPGLNISEIQKESVEKKRLVLKKKLDHIEYKKAIMLGEPAIELSRRQVRIYPQRNLFSHVLGQTDEDNKGISGIENHFNNQILNKKFSESSFQITLDTVIQSQVRDALEKAITDYSARGAASLLMNVNSGEIISLVSLPDFDINRRTLVSDEKYLNKITLGVYELGSVFKALTIANALELKIIDENTLFNNLEKQVYNCGTSQPINEHDKNLKRDLTATEILVKSSNIGTVKIIEKIGIENHKNFLTKLGIFEKASIELPEKGKSLPMKWDNCTLATASYGHGISTTPIQLASAYASLVNGGYKIYPTLVKQNQNLKKERVISEETSKKMVKMLRKVVDKDDPMQGTAKRADVNGYSVIGKTGTAVKVSKTSKGYSKDVMTVFVSAYPEEKPEYLLLVMIDEPKAIPSKGFYKSDSGWNAVPTAGTIIKRIGPILASKNYNIALNVK</sequence>
<keyword evidence="4" id="KW-1133">Transmembrane helix</keyword>
<evidence type="ECO:0000259" key="5">
    <source>
        <dbReference type="Pfam" id="PF00905"/>
    </source>
</evidence>
<dbReference type="GO" id="GO:0004180">
    <property type="term" value="F:carboxypeptidase activity"/>
    <property type="evidence" value="ECO:0007669"/>
    <property type="project" value="UniProtKB-KW"/>
</dbReference>
<feature type="domain" description="Penicillin-binding protein transpeptidase" evidence="5">
    <location>
        <begin position="244"/>
        <end position="529"/>
    </location>
</feature>
<dbReference type="InterPro" id="IPR036138">
    <property type="entry name" value="PBP_dimer_sf"/>
</dbReference>
<dbReference type="InterPro" id="IPR050515">
    <property type="entry name" value="Beta-lactam/transpept"/>
</dbReference>
<keyword evidence="2" id="KW-0121">Carboxypeptidase</keyword>
<keyword evidence="2" id="KW-0378">Hydrolase</keyword>
<dbReference type="Pfam" id="PF00905">
    <property type="entry name" value="Transpeptidase"/>
    <property type="match status" value="1"/>
</dbReference>
<dbReference type="Gene3D" id="3.30.450.330">
    <property type="match status" value="1"/>
</dbReference>
<dbReference type="GO" id="GO:0005886">
    <property type="term" value="C:plasma membrane"/>
    <property type="evidence" value="ECO:0007669"/>
    <property type="project" value="TreeGrafter"/>
</dbReference>
<evidence type="ECO:0000256" key="3">
    <source>
        <dbReference type="ARBA" id="ARBA00023136"/>
    </source>
</evidence>
<organism evidence="8 9">
    <name type="scientific">Candidatus Fonsibacter lacus</name>
    <dbReference type="NCBI Taxonomy" id="2576439"/>
    <lineage>
        <taxon>Bacteria</taxon>
        <taxon>Pseudomonadati</taxon>
        <taxon>Pseudomonadota</taxon>
        <taxon>Alphaproteobacteria</taxon>
        <taxon>Candidatus Pelagibacterales</taxon>
        <taxon>Candidatus Pelagibacterales incertae sedis</taxon>
        <taxon>Candidatus Fonsibacter</taxon>
    </lineage>
</organism>
<evidence type="ECO:0000313" key="8">
    <source>
        <dbReference type="EMBL" id="NCU62781.1"/>
    </source>
</evidence>
<evidence type="ECO:0000256" key="4">
    <source>
        <dbReference type="SAM" id="Phobius"/>
    </source>
</evidence>
<proteinExistence type="predicted"/>
<protein>
    <submittedName>
        <fullName evidence="8">Penicillin-binding protein 2</fullName>
    </submittedName>
</protein>
<dbReference type="SUPFAM" id="SSF56519">
    <property type="entry name" value="Penicillin binding protein dimerisation domain"/>
    <property type="match status" value="1"/>
</dbReference>
<name>A0A845SAM2_9PROT</name>
<dbReference type="InterPro" id="IPR005311">
    <property type="entry name" value="PBP_dimer"/>
</dbReference>